<evidence type="ECO:0000256" key="3">
    <source>
        <dbReference type="ARBA" id="ARBA00022723"/>
    </source>
</evidence>
<feature type="domain" description="Radical SAM core" evidence="8">
    <location>
        <begin position="177"/>
        <end position="395"/>
    </location>
</feature>
<dbReference type="eggNOG" id="COG0457">
    <property type="taxonomic scope" value="Bacteria"/>
</dbReference>
<sequence length="577" mass="66918">MKVLLVYPYFLNPRPKDYDVRPLPIGLYYLAAVLKQENFQVEILNWYNLNDLSLAKKTFETLRPDIIAFSIFNANRWGGIDLAKVAKEVLPDTPIIFGGVGATYLWEHLLTHFPEIDYVVVGEGEKTFLDLTKALAAKASSKEITRIKGLGLRLDGQVYFTGEAGFIDDIDSLPNPAKFFSFQHVISSRGCPWNCVFCGSPRFWKRKVRFHSAEYFLEQLERLYRRGINFFYVSDDTFTLDKERVIKICEGILKRGLNITWQAISRVDCLDEEIIYWMRRAGCLQISFGVESGSEKIRNKILNKKISKESIKKAFSLCRAYGILPRAYFIYGCPGESKKTIQASIDLMKEIKPLSMLCYILDIYPGTALYDDFKKRAGVNDDIWLKRIEDIMYYETDPNLSAERVKNFGRKLHQAFDKNFPRFVETLNLIDREELYPHHADFLTRLAMTLRYGELAERDIPEKDYLAEKLFLKALRYHPDHHAFLGLGIIYQQRRDFEKSIEILHKGLSFYPKSEQLNVCQAVNYMQLGDFKKALEHLLPFENSPDVLARMAACYQALGDIPRMQKYLARLESLKKA</sequence>
<dbReference type="OrthoDB" id="9804952at2"/>
<feature type="domain" description="B12-binding" evidence="7">
    <location>
        <begin position="1"/>
        <end position="142"/>
    </location>
</feature>
<evidence type="ECO:0000259" key="7">
    <source>
        <dbReference type="PROSITE" id="PS51332"/>
    </source>
</evidence>
<evidence type="ECO:0000313" key="10">
    <source>
        <dbReference type="Proteomes" id="UP000006793"/>
    </source>
</evidence>
<evidence type="ECO:0000313" key="9">
    <source>
        <dbReference type="EMBL" id="AEH44192.1"/>
    </source>
</evidence>
<reference evidence="10" key="1">
    <citation type="submission" date="2011-04" db="EMBL/GenBank/DDBJ databases">
        <title>The complete genome of Thermodesulfatator indicus DSM 15286.</title>
        <authorList>
            <person name="Lucas S."/>
            <person name="Copeland A."/>
            <person name="Lapidus A."/>
            <person name="Bruce D."/>
            <person name="Goodwin L."/>
            <person name="Pitluck S."/>
            <person name="Peters L."/>
            <person name="Kyrpides N."/>
            <person name="Mavromatis K."/>
            <person name="Pagani I."/>
            <person name="Ivanova N."/>
            <person name="Saunders L."/>
            <person name="Detter J.C."/>
            <person name="Tapia R."/>
            <person name="Han C."/>
            <person name="Land M."/>
            <person name="Hauser L."/>
            <person name="Markowitz V."/>
            <person name="Cheng J.-F."/>
            <person name="Hugenholtz P."/>
            <person name="Woyke T."/>
            <person name="Wu D."/>
            <person name="Spring S."/>
            <person name="Schroeder M."/>
            <person name="Brambilla E."/>
            <person name="Klenk H.-P."/>
            <person name="Eisen J.A."/>
        </authorList>
    </citation>
    <scope>NUCLEOTIDE SEQUENCE [LARGE SCALE GENOMIC DNA]</scope>
    <source>
        <strain evidence="10">DSM 15286 / JCM 11887 / CIR29812</strain>
    </source>
</reference>
<dbReference type="SFLD" id="SFLDS00029">
    <property type="entry name" value="Radical_SAM"/>
    <property type="match status" value="1"/>
</dbReference>
<name>F8A9Y9_THEID</name>
<evidence type="ECO:0000256" key="5">
    <source>
        <dbReference type="ARBA" id="ARBA00023014"/>
    </source>
</evidence>
<dbReference type="GO" id="GO:0005829">
    <property type="term" value="C:cytosol"/>
    <property type="evidence" value="ECO:0007669"/>
    <property type="project" value="TreeGrafter"/>
</dbReference>
<proteinExistence type="predicted"/>
<dbReference type="InParanoid" id="F8A9Y9"/>
<dbReference type="SFLD" id="SFLDG01082">
    <property type="entry name" value="B12-binding_domain_containing"/>
    <property type="match status" value="1"/>
</dbReference>
<dbReference type="InterPro" id="IPR023404">
    <property type="entry name" value="rSAM_horseshoe"/>
</dbReference>
<keyword evidence="5" id="KW-0411">Iron-sulfur</keyword>
<dbReference type="SMART" id="SM00729">
    <property type="entry name" value="Elp3"/>
    <property type="match status" value="1"/>
</dbReference>
<evidence type="ECO:0000256" key="4">
    <source>
        <dbReference type="ARBA" id="ARBA00023004"/>
    </source>
</evidence>
<gene>
    <name evidence="9" type="ordered locus">Thein_0308</name>
</gene>
<dbReference type="KEGG" id="tid:Thein_0308"/>
<dbReference type="InterPro" id="IPR007197">
    <property type="entry name" value="rSAM"/>
</dbReference>
<keyword evidence="3" id="KW-0479">Metal-binding</keyword>
<dbReference type="Pfam" id="PF02310">
    <property type="entry name" value="B12-binding"/>
    <property type="match status" value="1"/>
</dbReference>
<dbReference type="InterPro" id="IPR036724">
    <property type="entry name" value="Cobalamin-bd_sf"/>
</dbReference>
<dbReference type="AlphaFoldDB" id="F8A9Y9"/>
<organism evidence="9 10">
    <name type="scientific">Thermodesulfatator indicus (strain DSM 15286 / JCM 11887 / CIR29812)</name>
    <dbReference type="NCBI Taxonomy" id="667014"/>
    <lineage>
        <taxon>Bacteria</taxon>
        <taxon>Pseudomonadati</taxon>
        <taxon>Thermodesulfobacteriota</taxon>
        <taxon>Thermodesulfobacteria</taxon>
        <taxon>Thermodesulfobacteriales</taxon>
        <taxon>Thermodesulfatatoraceae</taxon>
        <taxon>Thermodesulfatator</taxon>
    </lineage>
</organism>
<dbReference type="SUPFAM" id="SSF48452">
    <property type="entry name" value="TPR-like"/>
    <property type="match status" value="1"/>
</dbReference>
<dbReference type="GO" id="GO:0003824">
    <property type="term" value="F:catalytic activity"/>
    <property type="evidence" value="ECO:0007669"/>
    <property type="project" value="InterPro"/>
</dbReference>
<dbReference type="PROSITE" id="PS51332">
    <property type="entry name" value="B12_BINDING"/>
    <property type="match status" value="1"/>
</dbReference>
<feature type="repeat" description="TPR" evidence="6">
    <location>
        <begin position="481"/>
        <end position="514"/>
    </location>
</feature>
<keyword evidence="2" id="KW-0949">S-adenosyl-L-methionine</keyword>
<dbReference type="InterPro" id="IPR034466">
    <property type="entry name" value="Methyltransferase_Class_B"/>
</dbReference>
<dbReference type="Proteomes" id="UP000006793">
    <property type="component" value="Chromosome"/>
</dbReference>
<dbReference type="SUPFAM" id="SSF102114">
    <property type="entry name" value="Radical SAM enzymes"/>
    <property type="match status" value="1"/>
</dbReference>
<protein>
    <submittedName>
        <fullName evidence="9">Radical SAM domain protein</fullName>
    </submittedName>
</protein>
<dbReference type="EMBL" id="CP002683">
    <property type="protein sequence ID" value="AEH44192.1"/>
    <property type="molecule type" value="Genomic_DNA"/>
</dbReference>
<dbReference type="InterPro" id="IPR006638">
    <property type="entry name" value="Elp3/MiaA/NifB-like_rSAM"/>
</dbReference>
<dbReference type="PROSITE" id="PS50005">
    <property type="entry name" value="TPR"/>
    <property type="match status" value="1"/>
</dbReference>
<dbReference type="PROSITE" id="PS51918">
    <property type="entry name" value="RADICAL_SAM"/>
    <property type="match status" value="1"/>
</dbReference>
<dbReference type="GO" id="GO:0051539">
    <property type="term" value="F:4 iron, 4 sulfur cluster binding"/>
    <property type="evidence" value="ECO:0007669"/>
    <property type="project" value="UniProtKB-KW"/>
</dbReference>
<dbReference type="InterPro" id="IPR058240">
    <property type="entry name" value="rSAM_sf"/>
</dbReference>
<dbReference type="SFLD" id="SFLDG01123">
    <property type="entry name" value="methyltransferase_(Class_B)"/>
    <property type="match status" value="1"/>
</dbReference>
<keyword evidence="10" id="KW-1185">Reference proteome</keyword>
<dbReference type="Gene3D" id="3.40.50.280">
    <property type="entry name" value="Cobalamin-binding domain"/>
    <property type="match status" value="1"/>
</dbReference>
<accession>F8A9Y9</accession>
<evidence type="ECO:0000256" key="1">
    <source>
        <dbReference type="ARBA" id="ARBA00001966"/>
    </source>
</evidence>
<dbReference type="CDD" id="cd01335">
    <property type="entry name" value="Radical_SAM"/>
    <property type="match status" value="1"/>
</dbReference>
<dbReference type="Gene3D" id="1.25.40.10">
    <property type="entry name" value="Tetratricopeptide repeat domain"/>
    <property type="match status" value="1"/>
</dbReference>
<dbReference type="HOGENOM" id="CLU_021572_4_4_0"/>
<dbReference type="Gene3D" id="3.80.30.20">
    <property type="entry name" value="tm_1862 like domain"/>
    <property type="match status" value="1"/>
</dbReference>
<dbReference type="PANTHER" id="PTHR43409">
    <property type="entry name" value="ANAEROBIC MAGNESIUM-PROTOPORPHYRIN IX MONOMETHYL ESTER CYCLASE-RELATED"/>
    <property type="match status" value="1"/>
</dbReference>
<dbReference type="GO" id="GO:0046872">
    <property type="term" value="F:metal ion binding"/>
    <property type="evidence" value="ECO:0007669"/>
    <property type="project" value="UniProtKB-KW"/>
</dbReference>
<dbReference type="RefSeq" id="WP_013906938.1">
    <property type="nucleotide sequence ID" value="NC_015681.1"/>
</dbReference>
<dbReference type="Pfam" id="PF04055">
    <property type="entry name" value="Radical_SAM"/>
    <property type="match status" value="1"/>
</dbReference>
<dbReference type="PATRIC" id="fig|667014.3.peg.315"/>
<keyword evidence="4" id="KW-0408">Iron</keyword>
<evidence type="ECO:0000259" key="8">
    <source>
        <dbReference type="PROSITE" id="PS51918"/>
    </source>
</evidence>
<dbReference type="STRING" id="667014.Thein_0308"/>
<dbReference type="PaxDb" id="667014-Thein_0308"/>
<dbReference type="eggNOG" id="COG1032">
    <property type="taxonomic scope" value="Bacteria"/>
</dbReference>
<dbReference type="SUPFAM" id="SSF52242">
    <property type="entry name" value="Cobalamin (vitamin B12)-binding domain"/>
    <property type="match status" value="1"/>
</dbReference>
<dbReference type="InterPro" id="IPR051198">
    <property type="entry name" value="BchE-like"/>
</dbReference>
<dbReference type="GO" id="GO:0031419">
    <property type="term" value="F:cobalamin binding"/>
    <property type="evidence" value="ECO:0007669"/>
    <property type="project" value="InterPro"/>
</dbReference>
<dbReference type="CDD" id="cd02068">
    <property type="entry name" value="radical_SAM_B12_BD"/>
    <property type="match status" value="1"/>
</dbReference>
<evidence type="ECO:0000256" key="6">
    <source>
        <dbReference type="PROSITE-ProRule" id="PRU00339"/>
    </source>
</evidence>
<reference evidence="9 10" key="2">
    <citation type="journal article" date="2012" name="Stand. Genomic Sci.">
        <title>Complete genome sequence of the thermophilic sulfate-reducing ocean bacterium Thermodesulfatator indicus type strain (CIR29812(T)).</title>
        <authorList>
            <person name="Anderson I."/>
            <person name="Saunders E."/>
            <person name="Lapidus A."/>
            <person name="Nolan M."/>
            <person name="Lucas S."/>
            <person name="Tice H."/>
            <person name="Del Rio T.G."/>
            <person name="Cheng J.F."/>
            <person name="Han C."/>
            <person name="Tapia R."/>
            <person name="Goodwin L.A."/>
            <person name="Pitluck S."/>
            <person name="Liolios K."/>
            <person name="Mavromatis K."/>
            <person name="Pagani I."/>
            <person name="Ivanova N."/>
            <person name="Mikhailova N."/>
            <person name="Pati A."/>
            <person name="Chen A."/>
            <person name="Palaniappan K."/>
            <person name="Land M."/>
            <person name="Hauser L."/>
            <person name="Jeffries C.D."/>
            <person name="Chang Y.J."/>
            <person name="Brambilla E.M."/>
            <person name="Rohde M."/>
            <person name="Spring S."/>
            <person name="Goker M."/>
            <person name="Detter J.C."/>
            <person name="Woyke T."/>
            <person name="Bristow J."/>
            <person name="Eisen J.A."/>
            <person name="Markowitz V."/>
            <person name="Hugenholtz P."/>
            <person name="Kyrpides N.C."/>
            <person name="Klenk H.P."/>
        </authorList>
    </citation>
    <scope>NUCLEOTIDE SEQUENCE [LARGE SCALE GENOMIC DNA]</scope>
    <source>
        <strain evidence="10">DSM 15286 / JCM 11887 / CIR29812</strain>
    </source>
</reference>
<evidence type="ECO:0000256" key="2">
    <source>
        <dbReference type="ARBA" id="ARBA00022691"/>
    </source>
</evidence>
<dbReference type="InterPro" id="IPR011990">
    <property type="entry name" value="TPR-like_helical_dom_sf"/>
</dbReference>
<comment type="cofactor">
    <cofactor evidence="1">
        <name>[4Fe-4S] cluster</name>
        <dbReference type="ChEBI" id="CHEBI:49883"/>
    </cofactor>
</comment>
<dbReference type="PANTHER" id="PTHR43409:SF16">
    <property type="entry name" value="SLR0320 PROTEIN"/>
    <property type="match status" value="1"/>
</dbReference>
<dbReference type="InterPro" id="IPR019734">
    <property type="entry name" value="TPR_rpt"/>
</dbReference>
<dbReference type="InterPro" id="IPR006158">
    <property type="entry name" value="Cobalamin-bd"/>
</dbReference>
<keyword evidence="6" id="KW-0802">TPR repeat</keyword>